<evidence type="ECO:0000313" key="2">
    <source>
        <dbReference type="Proteomes" id="UP000607397"/>
    </source>
</evidence>
<protein>
    <submittedName>
        <fullName evidence="1">CpeR family transcriptional regulator</fullName>
    </submittedName>
</protein>
<dbReference type="EMBL" id="WVIC01000009">
    <property type="protein sequence ID" value="NCJ06098.1"/>
    <property type="molecule type" value="Genomic_DNA"/>
</dbReference>
<comment type="caution">
    <text evidence="1">The sequence shown here is derived from an EMBL/GenBank/DDBJ whole genome shotgun (WGS) entry which is preliminary data.</text>
</comment>
<evidence type="ECO:0000313" key="1">
    <source>
        <dbReference type="EMBL" id="NCJ06098.1"/>
    </source>
</evidence>
<name>A0A8K1ZY80_9CYAN</name>
<organism evidence="1 2">
    <name type="scientific">Petrachloros mirabilis ULC683</name>
    <dbReference type="NCBI Taxonomy" id="2781853"/>
    <lineage>
        <taxon>Bacteria</taxon>
        <taxon>Bacillati</taxon>
        <taxon>Cyanobacteriota</taxon>
        <taxon>Cyanophyceae</taxon>
        <taxon>Synechococcales</taxon>
        <taxon>Petrachlorosaceae</taxon>
        <taxon>Petrachloros</taxon>
        <taxon>Petrachloros mirabilis</taxon>
    </lineage>
</organism>
<dbReference type="AlphaFoldDB" id="A0A8K1ZY80"/>
<accession>A0A8K1ZY80</accession>
<proteinExistence type="predicted"/>
<gene>
    <name evidence="1" type="ORF">GS597_06120</name>
</gene>
<sequence length="123" mass="14027">MNSQLSHKVSGASVDLEQSQTKLLPPEAQKKMKGWIRSRHLICSGNFFIFETVDYSAIERFFECVAGLGGTVIAVDTIDKVWIGDHRQVFLYQAKASLHTPCHDLKQYWLKYGSFRTRFDGQA</sequence>
<reference evidence="1" key="1">
    <citation type="submission" date="2019-12" db="EMBL/GenBank/DDBJ databases">
        <title>High-Quality draft genome sequences of three cyanobacteria isolated from the limestone walls of the Old Cathedral of Coimbra.</title>
        <authorList>
            <person name="Tiago I."/>
            <person name="Soares F."/>
            <person name="Portugal A."/>
        </authorList>
    </citation>
    <scope>NUCLEOTIDE SEQUENCE [LARGE SCALE GENOMIC DNA]</scope>
    <source>
        <strain evidence="1">C</strain>
    </source>
</reference>
<dbReference type="Proteomes" id="UP000607397">
    <property type="component" value="Unassembled WGS sequence"/>
</dbReference>
<keyword evidence="2" id="KW-1185">Reference proteome</keyword>
<dbReference type="RefSeq" id="WP_161824576.1">
    <property type="nucleotide sequence ID" value="NZ_WVIC01000009.1"/>
</dbReference>